<keyword evidence="3 5" id="KW-0694">RNA-binding</keyword>
<dbReference type="PANTHER" id="PTHR15239:SF6">
    <property type="entry name" value="RIBOSOME QUALITY CONTROL COMPLEX SUBUNIT NEMF"/>
    <property type="match status" value="1"/>
</dbReference>
<dbReference type="Gene3D" id="2.30.310.10">
    <property type="entry name" value="ibrinogen binding protein from staphylococcus aureus domain"/>
    <property type="match status" value="1"/>
</dbReference>
<evidence type="ECO:0000256" key="2">
    <source>
        <dbReference type="ARBA" id="ARBA00022730"/>
    </source>
</evidence>
<evidence type="ECO:0000259" key="6">
    <source>
        <dbReference type="Pfam" id="PF05670"/>
    </source>
</evidence>
<dbReference type="Pfam" id="PF05670">
    <property type="entry name" value="NFACT-R_1"/>
    <property type="match status" value="1"/>
</dbReference>
<comment type="function">
    <text evidence="5">Key component of the ribosome quality control system (RQC), a ribosome-associated complex that mediates the extraction of incompletely synthesized nascent chains from stalled ribosomes and their subsequent degradation. RqcH recruits Ala-charged tRNA, and with RqcP directs the elongation of stalled nascent chains on 50S ribosomal subunits, leading to non-templated C-terminal alanine extensions (Ala tail). The Ala tail promotes nascent chain degradation. May add between 1 and at least 8 Ala residues. Binds to stalled 50S ribosomal subunits.</text>
</comment>
<dbReference type="GO" id="GO:0000049">
    <property type="term" value="F:tRNA binding"/>
    <property type="evidence" value="ECO:0007669"/>
    <property type="project" value="UniProtKB-UniRule"/>
</dbReference>
<dbReference type="InterPro" id="IPR008532">
    <property type="entry name" value="NFACT_RNA-bd"/>
</dbReference>
<accession>A0A926RWC4</accession>
<dbReference type="Proteomes" id="UP000661691">
    <property type="component" value="Unassembled WGS sequence"/>
</dbReference>
<dbReference type="HAMAP" id="MF_00844_B">
    <property type="entry name" value="RqcH_B"/>
    <property type="match status" value="1"/>
</dbReference>
<feature type="coiled-coil region" evidence="5">
    <location>
        <begin position="284"/>
        <end position="322"/>
    </location>
</feature>
<dbReference type="InterPro" id="IPR043682">
    <property type="entry name" value="RqcH_bacterial"/>
</dbReference>
<evidence type="ECO:0000313" key="7">
    <source>
        <dbReference type="EMBL" id="MBD1371356.1"/>
    </source>
</evidence>
<dbReference type="EMBL" id="JACXAH010000003">
    <property type="protein sequence ID" value="MBD1371356.1"/>
    <property type="molecule type" value="Genomic_DNA"/>
</dbReference>
<proteinExistence type="inferred from homology"/>
<keyword evidence="5" id="KW-0175">Coiled coil</keyword>
<dbReference type="GO" id="GO:0019843">
    <property type="term" value="F:rRNA binding"/>
    <property type="evidence" value="ECO:0007669"/>
    <property type="project" value="UniProtKB-UniRule"/>
</dbReference>
<evidence type="ECO:0000313" key="8">
    <source>
        <dbReference type="Proteomes" id="UP000661691"/>
    </source>
</evidence>
<comment type="caution">
    <text evidence="7">The sequence shown here is derived from an EMBL/GenBank/DDBJ whole genome shotgun (WGS) entry which is preliminary data.</text>
</comment>
<protein>
    <recommendedName>
        <fullName evidence="5">Rqc2 homolog RqcH</fullName>
        <shortName evidence="5">RqcH</shortName>
    </recommendedName>
</protein>
<evidence type="ECO:0000256" key="5">
    <source>
        <dbReference type="HAMAP-Rule" id="MF_00844"/>
    </source>
</evidence>
<keyword evidence="8" id="KW-1185">Reference proteome</keyword>
<dbReference type="Gene3D" id="1.10.8.50">
    <property type="match status" value="1"/>
</dbReference>
<dbReference type="RefSeq" id="WP_191141498.1">
    <property type="nucleotide sequence ID" value="NZ_JACXAH010000003.1"/>
</dbReference>
<dbReference type="AlphaFoldDB" id="A0A926RWC4"/>
<evidence type="ECO:0000256" key="1">
    <source>
        <dbReference type="ARBA" id="ARBA00022555"/>
    </source>
</evidence>
<keyword evidence="2 5" id="KW-0699">rRNA-binding</keyword>
<dbReference type="GO" id="GO:1990112">
    <property type="term" value="C:RQC complex"/>
    <property type="evidence" value="ECO:0007669"/>
    <property type="project" value="TreeGrafter"/>
</dbReference>
<dbReference type="InterPro" id="IPR051608">
    <property type="entry name" value="RQC_Subunit_NEMF"/>
</dbReference>
<dbReference type="GO" id="GO:0043023">
    <property type="term" value="F:ribosomal large subunit binding"/>
    <property type="evidence" value="ECO:0007669"/>
    <property type="project" value="UniProtKB-UniRule"/>
</dbReference>
<dbReference type="PANTHER" id="PTHR15239">
    <property type="entry name" value="NUCLEAR EXPORT MEDIATOR FACTOR NEMF"/>
    <property type="match status" value="1"/>
</dbReference>
<evidence type="ECO:0000256" key="3">
    <source>
        <dbReference type="ARBA" id="ARBA00022884"/>
    </source>
</evidence>
<sequence length="570" mass="65321">MAFDGIITRAVVHECQHKLLGGRISKIYQPSDSDILFVIRAKGQNYRLLLSAHSAYARVHLSEAPSDNPQEPPMFCMLLRKLAEGAIIEAIAQVELERMIHIDFRARDELGYEVVRRLVIEIMGRHSNIILLERDSLQIRDAIKRVSPAISQYRQVLPGATYKAPPNQNKLNPLSISKEAFISGFDYNGGRLEQQIVSRFMGISPLIAREITEQAALSDRDALWTSFTNIMSRVSQNEYEPTILISQGKQIFAAWPLRISEQTTRQYPSISQCLEAFYHGKADRDRIKQQTQDLIRKLKNELDKNRKKIKILQAELKNVDKAEAYRIKGELITAHIYQISRGQAEITLPNFYEENTPEVKIHLDPARSPADNAQRYFKKYNKLKASKKWNEEQIEKAASDIQYLESVWVQLENASVKDIEQIREELQEEGWLKRSRLPKKRNKKDIPQPTKVITSTGIPIFVGRNNKQNDYVTHQLASSADMWLHTKDIPGSHVVIRSKEVDETTLQEAAMLAAYFSKARQSSQVPVDFTLVKHVKKPSGARPGFVIYENQQTVYVTPNEEHVLQLLKNT</sequence>
<evidence type="ECO:0000256" key="4">
    <source>
        <dbReference type="ARBA" id="ARBA00022917"/>
    </source>
</evidence>
<dbReference type="FunFam" id="2.30.310.10:FF:000004">
    <property type="entry name" value="Fibronectin-binding protein A"/>
    <property type="match status" value="1"/>
</dbReference>
<keyword evidence="4 5" id="KW-0648">Protein biosynthesis</keyword>
<feature type="domain" description="NFACT RNA-binding" evidence="6">
    <location>
        <begin position="453"/>
        <end position="538"/>
    </location>
</feature>
<dbReference type="GO" id="GO:0072344">
    <property type="term" value="P:rescue of stalled ribosome"/>
    <property type="evidence" value="ECO:0007669"/>
    <property type="project" value="UniProtKB-UniRule"/>
</dbReference>
<dbReference type="Gene3D" id="3.40.970.40">
    <property type="entry name" value="fibrinogen binding protein from staphylococcus aureus domain like"/>
    <property type="match status" value="1"/>
</dbReference>
<comment type="subunit">
    <text evidence="5">Associates with stalled 50S ribosomal subunits. Binds to RqcP.</text>
</comment>
<name>A0A926RWC4_9BACL</name>
<organism evidence="7 8">
    <name type="scientific">Polycladospora coralii</name>
    <dbReference type="NCBI Taxonomy" id="2771432"/>
    <lineage>
        <taxon>Bacteria</taxon>
        <taxon>Bacillati</taxon>
        <taxon>Bacillota</taxon>
        <taxon>Bacilli</taxon>
        <taxon>Bacillales</taxon>
        <taxon>Thermoactinomycetaceae</taxon>
        <taxon>Polycladospora</taxon>
    </lineage>
</organism>
<keyword evidence="1 5" id="KW-0820">tRNA-binding</keyword>
<reference evidence="7" key="1">
    <citation type="submission" date="2020-09" db="EMBL/GenBank/DDBJ databases">
        <title>A novel bacterium of genus Hazenella, isolated from South China Sea.</title>
        <authorList>
            <person name="Huang H."/>
            <person name="Mo K."/>
            <person name="Hu Y."/>
        </authorList>
    </citation>
    <scope>NUCLEOTIDE SEQUENCE</scope>
    <source>
        <strain evidence="7">IB182357</strain>
    </source>
</reference>
<gene>
    <name evidence="5" type="primary">rqcH</name>
    <name evidence="7" type="ORF">IC620_03175</name>
</gene>
<dbReference type="Pfam" id="PF05833">
    <property type="entry name" value="NFACT_N"/>
    <property type="match status" value="1"/>
</dbReference>
<comment type="similarity">
    <text evidence="5">Belongs to the NEMF family.</text>
</comment>